<proteinExistence type="predicted"/>
<dbReference type="Gene3D" id="3.40.50.980">
    <property type="match status" value="2"/>
</dbReference>
<dbReference type="Proteomes" id="UP000664203">
    <property type="component" value="Unassembled WGS sequence"/>
</dbReference>
<evidence type="ECO:0008006" key="5">
    <source>
        <dbReference type="Google" id="ProtNLM"/>
    </source>
</evidence>
<dbReference type="PANTHER" id="PTHR24096:SF422">
    <property type="entry name" value="BCDNA.GH02901"/>
    <property type="match status" value="1"/>
</dbReference>
<feature type="domain" description="AMP-binding enzyme C-terminal" evidence="2">
    <location>
        <begin position="492"/>
        <end position="574"/>
    </location>
</feature>
<dbReference type="InterPro" id="IPR045851">
    <property type="entry name" value="AMP-bd_C_sf"/>
</dbReference>
<comment type="caution">
    <text evidence="3">The sequence shown here is derived from an EMBL/GenBank/DDBJ whole genome shotgun (WGS) entry which is preliminary data.</text>
</comment>
<dbReference type="PROSITE" id="PS00455">
    <property type="entry name" value="AMP_BINDING"/>
    <property type="match status" value="1"/>
</dbReference>
<dbReference type="InterPro" id="IPR025110">
    <property type="entry name" value="AMP-bd_C"/>
</dbReference>
<evidence type="ECO:0000313" key="4">
    <source>
        <dbReference type="Proteomes" id="UP000664203"/>
    </source>
</evidence>
<organism evidence="3 4">
    <name type="scientific">Alectoria fallacina</name>
    <dbReference type="NCBI Taxonomy" id="1903189"/>
    <lineage>
        <taxon>Eukaryota</taxon>
        <taxon>Fungi</taxon>
        <taxon>Dikarya</taxon>
        <taxon>Ascomycota</taxon>
        <taxon>Pezizomycotina</taxon>
        <taxon>Lecanoromycetes</taxon>
        <taxon>OSLEUM clade</taxon>
        <taxon>Lecanoromycetidae</taxon>
        <taxon>Lecanorales</taxon>
        <taxon>Lecanorineae</taxon>
        <taxon>Parmeliaceae</taxon>
        <taxon>Alectoria</taxon>
    </lineage>
</organism>
<keyword evidence="4" id="KW-1185">Reference proteome</keyword>
<dbReference type="GO" id="GO:0016405">
    <property type="term" value="F:CoA-ligase activity"/>
    <property type="evidence" value="ECO:0007669"/>
    <property type="project" value="TreeGrafter"/>
</dbReference>
<reference evidence="3" key="1">
    <citation type="submission" date="2021-03" db="EMBL/GenBank/DDBJ databases">
        <authorList>
            <person name="Tagirdzhanova G."/>
        </authorList>
    </citation>
    <scope>NUCLEOTIDE SEQUENCE</scope>
</reference>
<evidence type="ECO:0000259" key="2">
    <source>
        <dbReference type="Pfam" id="PF13193"/>
    </source>
</evidence>
<name>A0A8H3EII7_9LECA</name>
<sequence>MVFLPPKWVPELPFDPPDSIPLSEFMLNEQYGRYPLHQSRQPFTCGLTGCGYSALEVRDRVDKLARALSKELGWKPTEGTEWDKVIGIFSLNTIDTLTLSWAIHSLSGISSPANAAYSRAELEYQLKSSGSKALFTCLPLLPIALEAAALSGIPKNRVYLLALPKEATGGLASPPVSKTVDQLIQDGEMLPPLEKLQWQKGDGARKTAFLCYSSGTSGLPKGVMISHRNVISNVLQIAASEKLHRDSKQEPSSKYGMTEVVLGLLPQSHIYSLVVICHATTYRGDQVINLPKFDFQQFLNSIQTFRVNNLPLISTDHLHDWGSQVPPIIILMAKNKAALEKFDLSSVRSIFTGAAPLGAETAEKLQSQYPSWKIRQGYGLTETSTVVCATAFHDILLGSSGSLLPSVQAKIVSIEGTEITGYDQPGELVVKSPSVVLGYLNNSKANKETFQDGWMRTGDEALVRMSPQGNEHIFIVDRIKELIKGLQVAPAELEAHLLTHPAVGDAAIIPVPDDAAGELPKAFIVKSSSVSLEDNDRILVREIQKYVEEHKARHKWLKGGVQFVDVIPKSPSGKILRRLLRDQDREARRQKGPKL</sequence>
<dbReference type="InterPro" id="IPR020845">
    <property type="entry name" value="AMP-binding_CS"/>
</dbReference>
<protein>
    <recommendedName>
        <fullName evidence="5">Phenylacetyl-CoA ligase</fullName>
    </recommendedName>
</protein>
<dbReference type="CDD" id="cd05911">
    <property type="entry name" value="Firefly_Luc_like"/>
    <property type="match status" value="1"/>
</dbReference>
<dbReference type="PANTHER" id="PTHR24096">
    <property type="entry name" value="LONG-CHAIN-FATTY-ACID--COA LIGASE"/>
    <property type="match status" value="1"/>
</dbReference>
<gene>
    <name evidence="3" type="ORF">ALECFALPRED_003887</name>
</gene>
<evidence type="ECO:0000313" key="3">
    <source>
        <dbReference type="EMBL" id="CAF9907781.1"/>
    </source>
</evidence>
<dbReference type="OrthoDB" id="6509636at2759"/>
<evidence type="ECO:0000259" key="1">
    <source>
        <dbReference type="Pfam" id="PF00501"/>
    </source>
</evidence>
<dbReference type="Gene3D" id="3.30.300.30">
    <property type="match status" value="1"/>
</dbReference>
<feature type="domain" description="AMP-dependent synthetase/ligase" evidence="1">
    <location>
        <begin position="55"/>
        <end position="440"/>
    </location>
</feature>
<dbReference type="InterPro" id="IPR000873">
    <property type="entry name" value="AMP-dep_synth/lig_dom"/>
</dbReference>
<dbReference type="EMBL" id="CAJPDR010000024">
    <property type="protein sequence ID" value="CAF9907781.1"/>
    <property type="molecule type" value="Genomic_DNA"/>
</dbReference>
<dbReference type="Gene3D" id="2.30.38.10">
    <property type="entry name" value="Luciferase, Domain 3"/>
    <property type="match status" value="1"/>
</dbReference>
<dbReference type="Pfam" id="PF13193">
    <property type="entry name" value="AMP-binding_C"/>
    <property type="match status" value="1"/>
</dbReference>
<accession>A0A8H3EII7</accession>
<dbReference type="Pfam" id="PF00501">
    <property type="entry name" value="AMP-binding"/>
    <property type="match status" value="1"/>
</dbReference>
<dbReference type="AlphaFoldDB" id="A0A8H3EII7"/>
<dbReference type="SUPFAM" id="SSF56801">
    <property type="entry name" value="Acetyl-CoA synthetase-like"/>
    <property type="match status" value="1"/>
</dbReference>